<comment type="function">
    <text evidence="2">Has a role in nuclear-cytoplasmic transport of proteins and mRNAs.</text>
</comment>
<dbReference type="InterPro" id="IPR018222">
    <property type="entry name" value="Nuclear_transport_factor_2_euk"/>
</dbReference>
<keyword evidence="5" id="KW-1185">Reference proteome</keyword>
<dbReference type="STRING" id="418985.A0A1V9Y1C0"/>
<sequence>MTAPTLNPQYDSIGKSFISQYYGFFDDVNQRANLANFYNEEKSMMTFEGQQFFGRTKIMEKFQGLTFQKIAHLITATDCQPMFDGGIMIVVLGQLKTDDDPPHSFNQVFVLKPIGDSFYLEHDIFRLALHHC</sequence>
<feature type="domain" description="NTF2" evidence="3">
    <location>
        <begin position="13"/>
        <end position="127"/>
    </location>
</feature>
<name>A0A1V9Y1C0_9ACAR</name>
<keyword evidence="2" id="KW-0653">Protein transport</keyword>
<dbReference type="Gene3D" id="3.10.450.50">
    <property type="match status" value="1"/>
</dbReference>
<dbReference type="FunFam" id="3.10.450.50:FF:000005">
    <property type="entry name" value="Nuclear transport factor 2"/>
    <property type="match status" value="1"/>
</dbReference>
<keyword evidence="2" id="KW-0539">Nucleus</keyword>
<keyword evidence="2" id="KW-0813">Transport</keyword>
<dbReference type="EMBL" id="MNPL01001027">
    <property type="protein sequence ID" value="OQR79511.1"/>
    <property type="molecule type" value="Genomic_DNA"/>
</dbReference>
<dbReference type="GO" id="GO:0005635">
    <property type="term" value="C:nuclear envelope"/>
    <property type="evidence" value="ECO:0007669"/>
    <property type="project" value="UniProtKB-ARBA"/>
</dbReference>
<dbReference type="GO" id="GO:0006606">
    <property type="term" value="P:protein import into nucleus"/>
    <property type="evidence" value="ECO:0007669"/>
    <property type="project" value="UniProtKB-ARBA"/>
</dbReference>
<comment type="subcellular location">
    <subcellularLocation>
        <location evidence="2">Cytoplasm</location>
    </subcellularLocation>
    <subcellularLocation>
        <location evidence="2">Nucleus</location>
    </subcellularLocation>
</comment>
<keyword evidence="1 2" id="KW-0963">Cytoplasm</keyword>
<protein>
    <recommendedName>
        <fullName evidence="2">NTF2-related export protein</fullName>
    </recommendedName>
</protein>
<dbReference type="InParanoid" id="A0A1V9Y1C0"/>
<evidence type="ECO:0000259" key="3">
    <source>
        <dbReference type="PROSITE" id="PS50177"/>
    </source>
</evidence>
<dbReference type="InterPro" id="IPR002075">
    <property type="entry name" value="NTF2_dom"/>
</dbReference>
<accession>A0A1V9Y1C0</accession>
<evidence type="ECO:0000256" key="1">
    <source>
        <dbReference type="ARBA" id="ARBA00022490"/>
    </source>
</evidence>
<dbReference type="OrthoDB" id="6507044at2759"/>
<dbReference type="InterPro" id="IPR032710">
    <property type="entry name" value="NTF2-like_dom_sf"/>
</dbReference>
<dbReference type="FunCoup" id="A0A1V9Y1C0">
    <property type="interactions" value="1956"/>
</dbReference>
<dbReference type="GO" id="GO:0005737">
    <property type="term" value="C:cytoplasm"/>
    <property type="evidence" value="ECO:0007669"/>
    <property type="project" value="UniProtKB-SubCell"/>
</dbReference>
<evidence type="ECO:0000313" key="5">
    <source>
        <dbReference type="Proteomes" id="UP000192247"/>
    </source>
</evidence>
<dbReference type="Proteomes" id="UP000192247">
    <property type="component" value="Unassembled WGS sequence"/>
</dbReference>
<dbReference type="InterPro" id="IPR045875">
    <property type="entry name" value="NTF2"/>
</dbReference>
<comment type="caution">
    <text evidence="4">The sequence shown here is derived from an EMBL/GenBank/DDBJ whole genome shotgun (WGS) entry which is preliminary data.</text>
</comment>
<evidence type="ECO:0000313" key="4">
    <source>
        <dbReference type="EMBL" id="OQR79511.1"/>
    </source>
</evidence>
<dbReference type="PANTHER" id="PTHR12612">
    <property type="entry name" value="NUCLEAR TRANSPORT FACTOR 2"/>
    <property type="match status" value="1"/>
</dbReference>
<gene>
    <name evidence="4" type="ORF">BIW11_05685</name>
</gene>
<dbReference type="AlphaFoldDB" id="A0A1V9Y1C0"/>
<organism evidence="4 5">
    <name type="scientific">Tropilaelaps mercedesae</name>
    <dbReference type="NCBI Taxonomy" id="418985"/>
    <lineage>
        <taxon>Eukaryota</taxon>
        <taxon>Metazoa</taxon>
        <taxon>Ecdysozoa</taxon>
        <taxon>Arthropoda</taxon>
        <taxon>Chelicerata</taxon>
        <taxon>Arachnida</taxon>
        <taxon>Acari</taxon>
        <taxon>Parasitiformes</taxon>
        <taxon>Mesostigmata</taxon>
        <taxon>Gamasina</taxon>
        <taxon>Dermanyssoidea</taxon>
        <taxon>Laelapidae</taxon>
        <taxon>Tropilaelaps</taxon>
    </lineage>
</organism>
<reference evidence="4 5" key="1">
    <citation type="journal article" date="2017" name="Gigascience">
        <title>Draft genome of the honey bee ectoparasitic mite, Tropilaelaps mercedesae, is shaped by the parasitic life history.</title>
        <authorList>
            <person name="Dong X."/>
            <person name="Armstrong S.D."/>
            <person name="Xia D."/>
            <person name="Makepeace B.L."/>
            <person name="Darby A.C."/>
            <person name="Kadowaki T."/>
        </authorList>
    </citation>
    <scope>NUCLEOTIDE SEQUENCE [LARGE SCALE GENOMIC DNA]</scope>
    <source>
        <strain evidence="4">Wuxi-XJTLU</strain>
    </source>
</reference>
<dbReference type="CDD" id="cd00780">
    <property type="entry name" value="NTF2"/>
    <property type="match status" value="1"/>
</dbReference>
<evidence type="ECO:0000256" key="2">
    <source>
        <dbReference type="RuleBase" id="RU369002"/>
    </source>
</evidence>
<dbReference type="SUPFAM" id="SSF54427">
    <property type="entry name" value="NTF2-like"/>
    <property type="match status" value="1"/>
</dbReference>
<dbReference type="PROSITE" id="PS50177">
    <property type="entry name" value="NTF2_DOMAIN"/>
    <property type="match status" value="1"/>
</dbReference>
<dbReference type="GO" id="GO:0051028">
    <property type="term" value="P:mRNA transport"/>
    <property type="evidence" value="ECO:0007669"/>
    <property type="project" value="UniProtKB-UniRule"/>
</dbReference>
<proteinExistence type="predicted"/>
<dbReference type="Pfam" id="PF02136">
    <property type="entry name" value="NTF2"/>
    <property type="match status" value="1"/>
</dbReference>